<evidence type="ECO:0000313" key="2">
    <source>
        <dbReference type="Proteomes" id="UP001139981"/>
    </source>
</evidence>
<name>A0ACC1M8Z8_9FUNG</name>
<accession>A0ACC1M8Z8</accession>
<dbReference type="Proteomes" id="UP001139981">
    <property type="component" value="Unassembled WGS sequence"/>
</dbReference>
<reference evidence="1" key="1">
    <citation type="submission" date="2022-07" db="EMBL/GenBank/DDBJ databases">
        <title>Phylogenomic reconstructions and comparative analyses of Kickxellomycotina fungi.</title>
        <authorList>
            <person name="Reynolds N.K."/>
            <person name="Stajich J.E."/>
            <person name="Barry K."/>
            <person name="Grigoriev I.V."/>
            <person name="Crous P."/>
            <person name="Smith M.E."/>
        </authorList>
    </citation>
    <scope>NUCLEOTIDE SEQUENCE</scope>
    <source>
        <strain evidence="1">CBS 190363</strain>
    </source>
</reference>
<proteinExistence type="predicted"/>
<gene>
    <name evidence="1" type="ORF">IWW38_000411</name>
</gene>
<comment type="caution">
    <text evidence="1">The sequence shown here is derived from an EMBL/GenBank/DDBJ whole genome shotgun (WGS) entry which is preliminary data.</text>
</comment>
<organism evidence="1 2">
    <name type="scientific">Coemansia aciculifera</name>
    <dbReference type="NCBI Taxonomy" id="417176"/>
    <lineage>
        <taxon>Eukaryota</taxon>
        <taxon>Fungi</taxon>
        <taxon>Fungi incertae sedis</taxon>
        <taxon>Zoopagomycota</taxon>
        <taxon>Kickxellomycotina</taxon>
        <taxon>Kickxellomycetes</taxon>
        <taxon>Kickxellales</taxon>
        <taxon>Kickxellaceae</taxon>
        <taxon>Coemansia</taxon>
    </lineage>
</organism>
<protein>
    <submittedName>
        <fullName evidence="1">Uncharacterized protein</fullName>
    </submittedName>
</protein>
<evidence type="ECO:0000313" key="1">
    <source>
        <dbReference type="EMBL" id="KAJ2900536.1"/>
    </source>
</evidence>
<keyword evidence="2" id="KW-1185">Reference proteome</keyword>
<sequence>MESVNNHQKQDATTTRSSSSSPPSTPPPAQRQKRKPANLSQIDVQCFDPDLKREALSELFDHCMTPISALPPSTLRSMSSPFGDDGSVTVRARPLSAAPPTMLWLDMAVEKQAVEVVNTGLVSPASPPSSSADLTVYGDDGYYDDEEDDDYEDETSASISVLSSSALGTFADLRRKLYGGDVHGDVVAADA</sequence>
<dbReference type="EMBL" id="JANBVB010000004">
    <property type="protein sequence ID" value="KAJ2900536.1"/>
    <property type="molecule type" value="Genomic_DNA"/>
</dbReference>